<protein>
    <submittedName>
        <fullName evidence="1">Uncharacterized protein</fullName>
    </submittedName>
</protein>
<dbReference type="RefSeq" id="WP_159486719.1">
    <property type="nucleotide sequence ID" value="NZ_BLIP01000001.1"/>
</dbReference>
<gene>
    <name evidence="1" type="ORF">Sliba_31480</name>
    <name evidence="2" type="ORF">STRNI_003507</name>
</gene>
<dbReference type="Proteomes" id="UP000429552">
    <property type="component" value="Unassembled WGS sequence"/>
</dbReference>
<reference evidence="1 3" key="1">
    <citation type="submission" date="2019-12" db="EMBL/GenBank/DDBJ databases">
        <title>Whole genome shotgun sequence of Streptomyces libani subsp. libani NBRC 13452.</title>
        <authorList>
            <person name="Ichikawa N."/>
            <person name="Kimura A."/>
            <person name="Kitahashi Y."/>
            <person name="Komaki H."/>
            <person name="Tamura T."/>
        </authorList>
    </citation>
    <scope>NUCLEOTIDE SEQUENCE [LARGE SCALE GENOMIC DNA]</scope>
    <source>
        <strain evidence="1 3">NBRC 13452</strain>
    </source>
</reference>
<name>A0A640TL92_STRNI</name>
<dbReference type="GeneID" id="301332676"/>
<evidence type="ECO:0000313" key="1">
    <source>
        <dbReference type="EMBL" id="GFE22695.1"/>
    </source>
</evidence>
<dbReference type="EMBL" id="BLIP01000001">
    <property type="protein sequence ID" value="GFE22695.1"/>
    <property type="molecule type" value="Genomic_DNA"/>
</dbReference>
<proteinExistence type="predicted"/>
<organism evidence="1 3">
    <name type="scientific">Streptomyces nigrescens</name>
    <dbReference type="NCBI Taxonomy" id="1920"/>
    <lineage>
        <taxon>Bacteria</taxon>
        <taxon>Bacillati</taxon>
        <taxon>Actinomycetota</taxon>
        <taxon>Actinomycetes</taxon>
        <taxon>Kitasatosporales</taxon>
        <taxon>Streptomycetaceae</taxon>
        <taxon>Streptomyces</taxon>
    </lineage>
</organism>
<evidence type="ECO:0000313" key="3">
    <source>
        <dbReference type="Proteomes" id="UP000429552"/>
    </source>
</evidence>
<dbReference type="AlphaFoldDB" id="A0A640TL92"/>
<sequence>MTTPDRTSPVEVAKPLHHAPASDGIVEFGSAPCHVEDASPEVQLSVRIHSRLESRCPDCAALERGRKQAEADRDPSKVTDFNVLIVRHRMTHPAGP</sequence>
<accession>A0A640TL92</accession>
<reference evidence="2 4" key="2">
    <citation type="submission" date="2022-12" db="EMBL/GenBank/DDBJ databases">
        <authorList>
            <person name="Ruckert C."/>
            <person name="Busche T."/>
            <person name="Kalinowski J."/>
            <person name="Wittmann C."/>
        </authorList>
    </citation>
    <scope>NUCLEOTIDE SEQUENCE [LARGE SCALE GENOMIC DNA]</scope>
    <source>
        <strain evidence="2 4">DSM 40276</strain>
    </source>
</reference>
<evidence type="ECO:0000313" key="2">
    <source>
        <dbReference type="EMBL" id="WAU05167.1"/>
    </source>
</evidence>
<dbReference type="EMBL" id="CP114203">
    <property type="protein sequence ID" value="WAU05167.1"/>
    <property type="molecule type" value="Genomic_DNA"/>
</dbReference>
<keyword evidence="4" id="KW-1185">Reference proteome</keyword>
<evidence type="ECO:0000313" key="4">
    <source>
        <dbReference type="Proteomes" id="UP001210169"/>
    </source>
</evidence>
<dbReference type="Proteomes" id="UP001210169">
    <property type="component" value="Chromosome"/>
</dbReference>